<protein>
    <submittedName>
        <fullName evidence="2">Phosphotransferase</fullName>
    </submittedName>
</protein>
<dbReference type="EMBL" id="JAQAGZ010000019">
    <property type="protein sequence ID" value="MCZ8515699.1"/>
    <property type="molecule type" value="Genomic_DNA"/>
</dbReference>
<gene>
    <name evidence="2" type="ORF">O9H85_25465</name>
</gene>
<sequence>MKDGWERTAPAERLTPQQVQALVASVWPQAVVLSARPIGTGLSNSLYRVDVAHPSEAVYALRIYRNSPAVLRKESDIARLLQQEGAVPIAPMVYEDGSGRLLPRPWGLMEWRTGITLKELLRQGSLAEAEQAAAEAGATLARIHQHSFPEPGFFGPGLSVAEPLRMDPGMFLSLVEHWLFRGTAGTLLPPELRERLWGFCRTHAPRLSDHPERAVLVHSDYNELNVLMNVLPSDGRASVSAVLDWEFAFAGDPMVDVGNMLRYEPAGSLFENKFMEGYLREGGVLTEAWRLRAHLADVVALLDLLDGAAEAPNRKKDLILLLGSTLRTYL</sequence>
<name>A0ABT4QFR4_9BACL</name>
<dbReference type="SUPFAM" id="SSF56112">
    <property type="entry name" value="Protein kinase-like (PK-like)"/>
    <property type="match status" value="1"/>
</dbReference>
<evidence type="ECO:0000313" key="3">
    <source>
        <dbReference type="Proteomes" id="UP001527882"/>
    </source>
</evidence>
<dbReference type="Proteomes" id="UP001527882">
    <property type="component" value="Unassembled WGS sequence"/>
</dbReference>
<organism evidence="2 3">
    <name type="scientific">Paenibacillus gyeongsangnamensis</name>
    <dbReference type="NCBI Taxonomy" id="3388067"/>
    <lineage>
        <taxon>Bacteria</taxon>
        <taxon>Bacillati</taxon>
        <taxon>Bacillota</taxon>
        <taxon>Bacilli</taxon>
        <taxon>Bacillales</taxon>
        <taxon>Paenibacillaceae</taxon>
        <taxon>Paenibacillus</taxon>
    </lineage>
</organism>
<dbReference type="InterPro" id="IPR051678">
    <property type="entry name" value="AGP_Transferase"/>
</dbReference>
<dbReference type="PANTHER" id="PTHR21310">
    <property type="entry name" value="AMINOGLYCOSIDE PHOSPHOTRANSFERASE-RELATED-RELATED"/>
    <property type="match status" value="1"/>
</dbReference>
<dbReference type="RefSeq" id="WP_269884232.1">
    <property type="nucleotide sequence ID" value="NZ_JAQAGZ010000019.1"/>
</dbReference>
<feature type="domain" description="Aminoglycoside phosphotransferase" evidence="1">
    <location>
        <begin position="35"/>
        <end position="281"/>
    </location>
</feature>
<comment type="caution">
    <text evidence="2">The sequence shown here is derived from an EMBL/GenBank/DDBJ whole genome shotgun (WGS) entry which is preliminary data.</text>
</comment>
<evidence type="ECO:0000259" key="1">
    <source>
        <dbReference type="Pfam" id="PF01636"/>
    </source>
</evidence>
<accession>A0ABT4QFR4</accession>
<proteinExistence type="predicted"/>
<dbReference type="InterPro" id="IPR011009">
    <property type="entry name" value="Kinase-like_dom_sf"/>
</dbReference>
<dbReference type="Pfam" id="PF01636">
    <property type="entry name" value="APH"/>
    <property type="match status" value="1"/>
</dbReference>
<dbReference type="Gene3D" id="3.90.1200.10">
    <property type="match status" value="1"/>
</dbReference>
<keyword evidence="3" id="KW-1185">Reference proteome</keyword>
<evidence type="ECO:0000313" key="2">
    <source>
        <dbReference type="EMBL" id="MCZ8515699.1"/>
    </source>
</evidence>
<reference evidence="2 3" key="1">
    <citation type="submission" date="2022-12" db="EMBL/GenBank/DDBJ databases">
        <title>Draft genome sequence of Paenibacillus sp. dW9.</title>
        <authorList>
            <person name="Choi E.-W."/>
            <person name="Kim D.-U."/>
        </authorList>
    </citation>
    <scope>NUCLEOTIDE SEQUENCE [LARGE SCALE GENOMIC DNA]</scope>
    <source>
        <strain evidence="3">dW9</strain>
    </source>
</reference>
<dbReference type="InterPro" id="IPR002575">
    <property type="entry name" value="Aminoglycoside_PTrfase"/>
</dbReference>